<name>A0A101TFZ7_9ACTN</name>
<evidence type="ECO:0000256" key="6">
    <source>
        <dbReference type="SAM" id="MobiDB-lite"/>
    </source>
</evidence>
<dbReference type="EMBL" id="LMWY01000064">
    <property type="protein sequence ID" value="KUN91687.1"/>
    <property type="molecule type" value="Genomic_DNA"/>
</dbReference>
<keyword evidence="3 7" id="KW-1133">Transmembrane helix</keyword>
<sequence>MNPRAAAVRAGLTRGRIEFRHNLGQAYGYVFFPTIALIVMYVLRDNTVPGTDFSLGDRAIPGILAMNLVFTGVMGLAVMLITEREDGTLLRAKATPNGVLGYLTGKVTSQAAMSIATMFIVLVPAALLFDGLRLDAVSPWLTLAWVLTLGLAATLPLGAIIGSLFTHPRNLRFATLLLMGLVAISGVFRPLDALPEWLRWVGQAFPLYWLGLGMRSAMLPDALASAEIDGSWQRLETICALGAWAVIGFAAAPAILRRMARRDSGTRARGARRAAHRERTGHRTG</sequence>
<dbReference type="RefSeq" id="WP_062725052.1">
    <property type="nucleotide sequence ID" value="NZ_KQ948947.1"/>
</dbReference>
<accession>A0A101TFZ7</accession>
<evidence type="ECO:0000256" key="4">
    <source>
        <dbReference type="ARBA" id="ARBA00023136"/>
    </source>
</evidence>
<feature type="compositionally biased region" description="Basic residues" evidence="6">
    <location>
        <begin position="269"/>
        <end position="285"/>
    </location>
</feature>
<dbReference type="PANTHER" id="PTHR43229">
    <property type="entry name" value="NODULATION PROTEIN J"/>
    <property type="match status" value="1"/>
</dbReference>
<feature type="transmembrane region" description="Helical" evidence="7">
    <location>
        <begin position="235"/>
        <end position="256"/>
    </location>
</feature>
<keyword evidence="5" id="KW-0046">Antibiotic resistance</keyword>
<dbReference type="GO" id="GO:0043190">
    <property type="term" value="C:ATP-binding cassette (ABC) transporter complex"/>
    <property type="evidence" value="ECO:0007669"/>
    <property type="project" value="InterPro"/>
</dbReference>
<protein>
    <submittedName>
        <fullName evidence="9">ABC transporter</fullName>
    </submittedName>
</protein>
<evidence type="ECO:0000256" key="3">
    <source>
        <dbReference type="ARBA" id="ARBA00022989"/>
    </source>
</evidence>
<evidence type="ECO:0000256" key="5">
    <source>
        <dbReference type="ARBA" id="ARBA00023251"/>
    </source>
</evidence>
<feature type="transmembrane region" description="Helical" evidence="7">
    <location>
        <begin position="63"/>
        <end position="81"/>
    </location>
</feature>
<dbReference type="InterPro" id="IPR000412">
    <property type="entry name" value="ABC_2_transport"/>
</dbReference>
<evidence type="ECO:0000256" key="2">
    <source>
        <dbReference type="ARBA" id="ARBA00022692"/>
    </source>
</evidence>
<evidence type="ECO:0000313" key="10">
    <source>
        <dbReference type="Proteomes" id="UP000053429"/>
    </source>
</evidence>
<dbReference type="STRING" id="661399.AQJ67_42095"/>
<dbReference type="GO" id="GO:0046677">
    <property type="term" value="P:response to antibiotic"/>
    <property type="evidence" value="ECO:0007669"/>
    <property type="project" value="UniProtKB-KW"/>
</dbReference>
<dbReference type="InterPro" id="IPR013525">
    <property type="entry name" value="ABC2_TM"/>
</dbReference>
<dbReference type="Proteomes" id="UP000053429">
    <property type="component" value="Unassembled WGS sequence"/>
</dbReference>
<feature type="transmembrane region" description="Helical" evidence="7">
    <location>
        <begin position="141"/>
        <end position="161"/>
    </location>
</feature>
<dbReference type="OrthoDB" id="9786643at2"/>
<dbReference type="InterPro" id="IPR051784">
    <property type="entry name" value="Nod_factor_ABC_transporter"/>
</dbReference>
<feature type="domain" description="ABC transmembrane type-2" evidence="8">
    <location>
        <begin position="24"/>
        <end position="259"/>
    </location>
</feature>
<proteinExistence type="predicted"/>
<comment type="caution">
    <text evidence="9">The sequence shown here is derived from an EMBL/GenBank/DDBJ whole genome shotgun (WGS) entry which is preliminary data.</text>
</comment>
<evidence type="ECO:0000313" key="9">
    <source>
        <dbReference type="EMBL" id="KUN91687.1"/>
    </source>
</evidence>
<evidence type="ECO:0000259" key="8">
    <source>
        <dbReference type="PROSITE" id="PS51012"/>
    </source>
</evidence>
<keyword evidence="10" id="KW-1185">Reference proteome</keyword>
<feature type="transmembrane region" description="Helical" evidence="7">
    <location>
        <begin position="111"/>
        <end position="129"/>
    </location>
</feature>
<evidence type="ECO:0000256" key="1">
    <source>
        <dbReference type="ARBA" id="ARBA00004141"/>
    </source>
</evidence>
<keyword evidence="4 7" id="KW-0472">Membrane</keyword>
<feature type="region of interest" description="Disordered" evidence="6">
    <location>
        <begin position="263"/>
        <end position="285"/>
    </location>
</feature>
<feature type="transmembrane region" description="Helical" evidence="7">
    <location>
        <begin position="173"/>
        <end position="191"/>
    </location>
</feature>
<gene>
    <name evidence="9" type="ORF">AQJ67_42095</name>
</gene>
<comment type="subcellular location">
    <subcellularLocation>
        <location evidence="1">Membrane</location>
        <topology evidence="1">Multi-pass membrane protein</topology>
    </subcellularLocation>
</comment>
<dbReference type="InterPro" id="IPR047817">
    <property type="entry name" value="ABC2_TM_bact-type"/>
</dbReference>
<dbReference type="PROSITE" id="PS51012">
    <property type="entry name" value="ABC_TM2"/>
    <property type="match status" value="1"/>
</dbReference>
<organism evidence="9 10">
    <name type="scientific">Streptomyces caeruleatus</name>
    <dbReference type="NCBI Taxonomy" id="661399"/>
    <lineage>
        <taxon>Bacteria</taxon>
        <taxon>Bacillati</taxon>
        <taxon>Actinomycetota</taxon>
        <taxon>Actinomycetes</taxon>
        <taxon>Kitasatosporales</taxon>
        <taxon>Streptomycetaceae</taxon>
        <taxon>Streptomyces</taxon>
    </lineage>
</organism>
<feature type="transmembrane region" description="Helical" evidence="7">
    <location>
        <begin position="26"/>
        <end position="43"/>
    </location>
</feature>
<dbReference type="GO" id="GO:0140359">
    <property type="term" value="F:ABC-type transporter activity"/>
    <property type="evidence" value="ECO:0007669"/>
    <property type="project" value="InterPro"/>
</dbReference>
<dbReference type="PANTHER" id="PTHR43229:SF2">
    <property type="entry name" value="NODULATION PROTEIN J"/>
    <property type="match status" value="1"/>
</dbReference>
<keyword evidence="2 7" id="KW-0812">Transmembrane</keyword>
<evidence type="ECO:0000256" key="7">
    <source>
        <dbReference type="SAM" id="Phobius"/>
    </source>
</evidence>
<reference evidence="9 10" key="1">
    <citation type="submission" date="2015-10" db="EMBL/GenBank/DDBJ databases">
        <title>Draft genome sequence of Streptomyces caeruleatus NRRL B-24802, type strain for the species Streptomyces caeruleatus.</title>
        <authorList>
            <person name="Ruckert C."/>
            <person name="Winkler A."/>
            <person name="Kalinowski J."/>
            <person name="Kampfer P."/>
            <person name="Glaeser S."/>
        </authorList>
    </citation>
    <scope>NUCLEOTIDE SEQUENCE [LARGE SCALE GENOMIC DNA]</scope>
    <source>
        <strain evidence="9 10">NRRL B-24802</strain>
    </source>
</reference>
<dbReference type="AlphaFoldDB" id="A0A101TFZ7"/>
<dbReference type="Pfam" id="PF12698">
    <property type="entry name" value="ABC2_membrane_3"/>
    <property type="match status" value="1"/>
</dbReference>
<dbReference type="PIRSF" id="PIRSF006648">
    <property type="entry name" value="DrrB"/>
    <property type="match status" value="1"/>
</dbReference>